<dbReference type="GO" id="GO:0005737">
    <property type="term" value="C:cytoplasm"/>
    <property type="evidence" value="ECO:0007669"/>
    <property type="project" value="TreeGrafter"/>
</dbReference>
<evidence type="ECO:0000313" key="3">
    <source>
        <dbReference type="Proteomes" id="UP001273166"/>
    </source>
</evidence>
<dbReference type="GeneID" id="87887992"/>
<dbReference type="GO" id="GO:0005654">
    <property type="term" value="C:nucleoplasm"/>
    <property type="evidence" value="ECO:0007669"/>
    <property type="project" value="TreeGrafter"/>
</dbReference>
<dbReference type="GO" id="GO:0062026">
    <property type="term" value="P:negative regulation of SCF-dependent proteasomal ubiquitin-dependent catabolic process"/>
    <property type="evidence" value="ECO:0007669"/>
    <property type="project" value="TreeGrafter"/>
</dbReference>
<dbReference type="InterPro" id="IPR052449">
    <property type="entry name" value="STYX-Interacting_Phosphatase"/>
</dbReference>
<dbReference type="Gene3D" id="3.90.190.10">
    <property type="entry name" value="Protein tyrosine phosphatase superfamily"/>
    <property type="match status" value="1"/>
</dbReference>
<sequence>MYYHPTQPSALAIAPYTIRVPSPPHIVVPPLSAPGGLTNSFPADDDDGFDAREHYDHDGLSDVMTITPSPNASHVTGLTRDEVHLITAGGPVAAAGVQTARGRGAYGWVYEARRRAQPVLDYLYLGPAGAAKDRAFLAREGITMVLCARDPRFGDLMVNGVRRAVEGLGGRGGGGEGGDAPVEVEAVDVVFDGAARLMGAFAGALQRINAHVLAVNSRAAAEGTGRRGKVLVVCETGNDWSAAAVVAYLMAMYGLDTVRAVQYVQLQRLAKGQVGAMATFSNQFGSGGGLGGNSKRRIEVTRDEDGEERAGRAFAPFVERDA</sequence>
<protein>
    <submittedName>
        <fullName evidence="2">Uncharacterized protein</fullName>
    </submittedName>
</protein>
<comment type="caution">
    <text evidence="2">The sequence shown here is derived from an EMBL/GenBank/DDBJ whole genome shotgun (WGS) entry which is preliminary data.</text>
</comment>
<dbReference type="RefSeq" id="XP_062723248.1">
    <property type="nucleotide sequence ID" value="XM_062869163.1"/>
</dbReference>
<dbReference type="EMBL" id="JAUDZG010000003">
    <property type="protein sequence ID" value="KAK3307468.1"/>
    <property type="molecule type" value="Genomic_DNA"/>
</dbReference>
<organism evidence="2 3">
    <name type="scientific">Chaetomium strumarium</name>
    <dbReference type="NCBI Taxonomy" id="1170767"/>
    <lineage>
        <taxon>Eukaryota</taxon>
        <taxon>Fungi</taxon>
        <taxon>Dikarya</taxon>
        <taxon>Ascomycota</taxon>
        <taxon>Pezizomycotina</taxon>
        <taxon>Sordariomycetes</taxon>
        <taxon>Sordariomycetidae</taxon>
        <taxon>Sordariales</taxon>
        <taxon>Chaetomiaceae</taxon>
        <taxon>Chaetomium</taxon>
    </lineage>
</organism>
<dbReference type="SUPFAM" id="SSF52799">
    <property type="entry name" value="(Phosphotyrosine protein) phosphatases II"/>
    <property type="match status" value="1"/>
</dbReference>
<dbReference type="InterPro" id="IPR029021">
    <property type="entry name" value="Prot-tyrosine_phosphatase-like"/>
</dbReference>
<evidence type="ECO:0000313" key="2">
    <source>
        <dbReference type="EMBL" id="KAK3307468.1"/>
    </source>
</evidence>
<dbReference type="Proteomes" id="UP001273166">
    <property type="component" value="Unassembled WGS sequence"/>
</dbReference>
<dbReference type="GO" id="GO:0070372">
    <property type="term" value="P:regulation of ERK1 and ERK2 cascade"/>
    <property type="evidence" value="ECO:0007669"/>
    <property type="project" value="TreeGrafter"/>
</dbReference>
<dbReference type="AlphaFoldDB" id="A0AAJ0GWJ1"/>
<reference evidence="2" key="2">
    <citation type="submission" date="2023-06" db="EMBL/GenBank/DDBJ databases">
        <authorList>
            <consortium name="Lawrence Berkeley National Laboratory"/>
            <person name="Mondo S.J."/>
            <person name="Hensen N."/>
            <person name="Bonometti L."/>
            <person name="Westerberg I."/>
            <person name="Brannstrom I.O."/>
            <person name="Guillou S."/>
            <person name="Cros-Aarteil S."/>
            <person name="Calhoun S."/>
            <person name="Haridas S."/>
            <person name="Kuo A."/>
            <person name="Pangilinan J."/>
            <person name="Riley R."/>
            <person name="Labutti K."/>
            <person name="Andreopoulos B."/>
            <person name="Lipzen A."/>
            <person name="Chen C."/>
            <person name="Yanf M."/>
            <person name="Daum C."/>
            <person name="Ng V."/>
            <person name="Clum A."/>
            <person name="Steindorff A."/>
            <person name="Ohm R."/>
            <person name="Martin F."/>
            <person name="Silar P."/>
            <person name="Natvig D."/>
            <person name="Lalanne C."/>
            <person name="Gautier V."/>
            <person name="Ament-Velasquez S.L."/>
            <person name="Kruys A."/>
            <person name="Hutchinson M.I."/>
            <person name="Powell A.J."/>
            <person name="Barry K."/>
            <person name="Miller A.N."/>
            <person name="Grigoriev I.V."/>
            <person name="Debuchy R."/>
            <person name="Gladieux P."/>
            <person name="Thoren M.H."/>
            <person name="Johannesson H."/>
        </authorList>
    </citation>
    <scope>NUCLEOTIDE SEQUENCE</scope>
    <source>
        <strain evidence="2">CBS 333.67</strain>
    </source>
</reference>
<name>A0AAJ0GWJ1_9PEZI</name>
<reference evidence="2" key="1">
    <citation type="journal article" date="2023" name="Mol. Phylogenet. Evol.">
        <title>Genome-scale phylogeny and comparative genomics of the fungal order Sordariales.</title>
        <authorList>
            <person name="Hensen N."/>
            <person name="Bonometti L."/>
            <person name="Westerberg I."/>
            <person name="Brannstrom I.O."/>
            <person name="Guillou S."/>
            <person name="Cros-Aarteil S."/>
            <person name="Calhoun S."/>
            <person name="Haridas S."/>
            <person name="Kuo A."/>
            <person name="Mondo S."/>
            <person name="Pangilinan J."/>
            <person name="Riley R."/>
            <person name="LaButti K."/>
            <person name="Andreopoulos B."/>
            <person name="Lipzen A."/>
            <person name="Chen C."/>
            <person name="Yan M."/>
            <person name="Daum C."/>
            <person name="Ng V."/>
            <person name="Clum A."/>
            <person name="Steindorff A."/>
            <person name="Ohm R.A."/>
            <person name="Martin F."/>
            <person name="Silar P."/>
            <person name="Natvig D.O."/>
            <person name="Lalanne C."/>
            <person name="Gautier V."/>
            <person name="Ament-Velasquez S.L."/>
            <person name="Kruys A."/>
            <person name="Hutchinson M.I."/>
            <person name="Powell A.J."/>
            <person name="Barry K."/>
            <person name="Miller A.N."/>
            <person name="Grigoriev I.V."/>
            <person name="Debuchy R."/>
            <person name="Gladieux P."/>
            <person name="Hiltunen Thoren M."/>
            <person name="Johannesson H."/>
        </authorList>
    </citation>
    <scope>NUCLEOTIDE SEQUENCE</scope>
    <source>
        <strain evidence="2">CBS 333.67</strain>
    </source>
</reference>
<dbReference type="PANTHER" id="PTHR46588">
    <property type="entry name" value="SERINE/THREONINE/TYROSINE-INTERACTING PROTEIN"/>
    <property type="match status" value="1"/>
</dbReference>
<dbReference type="CDD" id="cd14498">
    <property type="entry name" value="DSP"/>
    <property type="match status" value="1"/>
</dbReference>
<keyword evidence="3" id="KW-1185">Reference proteome</keyword>
<evidence type="ECO:0000256" key="1">
    <source>
        <dbReference type="SAM" id="MobiDB-lite"/>
    </source>
</evidence>
<feature type="compositionally biased region" description="Basic and acidic residues" evidence="1">
    <location>
        <begin position="300"/>
        <end position="311"/>
    </location>
</feature>
<accession>A0AAJ0GWJ1</accession>
<feature type="region of interest" description="Disordered" evidence="1">
    <location>
        <begin position="300"/>
        <end position="322"/>
    </location>
</feature>
<proteinExistence type="predicted"/>
<dbReference type="GO" id="GO:1990444">
    <property type="term" value="F:F-box domain binding"/>
    <property type="evidence" value="ECO:0007669"/>
    <property type="project" value="TreeGrafter"/>
</dbReference>
<dbReference type="PANTHER" id="PTHR46588:SF1">
    <property type="entry name" value="SERINE_THREONINE_TYROSINE-INTERACTING PROTEIN"/>
    <property type="match status" value="1"/>
</dbReference>
<gene>
    <name evidence="2" type="ORF">B0T15DRAFT_530287</name>
</gene>